<dbReference type="AlphaFoldDB" id="W7U1K7"/>
<keyword evidence="4" id="KW-1185">Reference proteome</keyword>
<reference evidence="3 4" key="1">
    <citation type="journal article" date="2014" name="Mol. Plant">
        <title>Chromosome Scale Genome Assembly and Transcriptome Profiling of Nannochloropsis gaditana in Nitrogen Depletion.</title>
        <authorList>
            <person name="Corteggiani Carpinelli E."/>
            <person name="Telatin A."/>
            <person name="Vitulo N."/>
            <person name="Forcato C."/>
            <person name="D'Angelo M."/>
            <person name="Schiavon R."/>
            <person name="Vezzi A."/>
            <person name="Giacometti G.M."/>
            <person name="Morosinotto T."/>
            <person name="Valle G."/>
        </authorList>
    </citation>
    <scope>NUCLEOTIDE SEQUENCE [LARGE SCALE GENOMIC DNA]</scope>
    <source>
        <strain evidence="3 4">B-31</strain>
    </source>
</reference>
<protein>
    <submittedName>
        <fullName evidence="3">Uncharacterized protein</fullName>
    </submittedName>
</protein>
<evidence type="ECO:0000256" key="1">
    <source>
        <dbReference type="SAM" id="Coils"/>
    </source>
</evidence>
<evidence type="ECO:0000313" key="4">
    <source>
        <dbReference type="Proteomes" id="UP000019335"/>
    </source>
</evidence>
<feature type="coiled-coil region" evidence="1">
    <location>
        <begin position="462"/>
        <end position="496"/>
    </location>
</feature>
<comment type="caution">
    <text evidence="3">The sequence shown here is derived from an EMBL/GenBank/DDBJ whole genome shotgun (WGS) entry which is preliminary data.</text>
</comment>
<dbReference type="EMBL" id="AZIL01000609">
    <property type="protein sequence ID" value="EWM26751.1"/>
    <property type="molecule type" value="Genomic_DNA"/>
</dbReference>
<evidence type="ECO:0000256" key="2">
    <source>
        <dbReference type="SAM" id="MobiDB-lite"/>
    </source>
</evidence>
<proteinExistence type="predicted"/>
<keyword evidence="1" id="KW-0175">Coiled coil</keyword>
<dbReference type="OrthoDB" id="10348031at2759"/>
<feature type="region of interest" description="Disordered" evidence="2">
    <location>
        <begin position="279"/>
        <end position="298"/>
    </location>
</feature>
<evidence type="ECO:0000313" key="3">
    <source>
        <dbReference type="EMBL" id="EWM26751.1"/>
    </source>
</evidence>
<accession>W7U1K7</accession>
<gene>
    <name evidence="3" type="ORF">Naga_100001g178</name>
</gene>
<organism evidence="3 4">
    <name type="scientific">Nannochloropsis gaditana</name>
    <dbReference type="NCBI Taxonomy" id="72520"/>
    <lineage>
        <taxon>Eukaryota</taxon>
        <taxon>Sar</taxon>
        <taxon>Stramenopiles</taxon>
        <taxon>Ochrophyta</taxon>
        <taxon>Eustigmatophyceae</taxon>
        <taxon>Eustigmatales</taxon>
        <taxon>Monodopsidaceae</taxon>
        <taxon>Nannochloropsis</taxon>
    </lineage>
</organism>
<feature type="coiled-coil region" evidence="1">
    <location>
        <begin position="381"/>
        <end position="408"/>
    </location>
</feature>
<dbReference type="Proteomes" id="UP000019335">
    <property type="component" value="Chromosome 8"/>
</dbReference>
<name>W7U1K7_9STRA</name>
<sequence length="546" mass="60694">MSSNKGRKATWPRILRCSERTARPPQKIDSSQMECEASVDELRRLEGYHAFMNEILLSGAVGSLSNGDSDVFSPLTPQAVIDDPISLSRAAEKLVLNTIASRHANLYLLHSPSIASNILGHGGNLLPLFLTSWSMDERGQPRIKRIPVAMQQDEIERMEEEGDSTALGLNIALREEGPLLLGGVSLVARILDRKGQVLGLVEVTIDKAPEDFDGDIFPQAQVSALDSVQDELASVLLLLRLVLLRSQREDPLLAPCVNQAGDPAASGIVSPSTRRIQASSALGNPPVNRFSENTSFPRKAHFDSGDKFDGEALAPSIGFAGELAQQPPERGELNALRQKYLKAKSYIRRLERGLRLKTRSEGRALLARQATEGAERLFARTEELQALITELSGRQEQLRLENETLRAAKVKALDAANAASSQEAEARTQFESLARTHARSEDELRTRVYQLDSESRAMRANAVRYEAEKNALIRDKERLERDLLRCQKKLKDSQQAVKQARDYQEISQAELWDLKESLERMEAGTNELRQHFQYSQNYDGGDPIPS</sequence>